<dbReference type="Gene3D" id="3.40.50.720">
    <property type="entry name" value="NAD(P)-binding Rossmann-like Domain"/>
    <property type="match status" value="1"/>
</dbReference>
<gene>
    <name evidence="2" type="ORF">H6G94_26600</name>
</gene>
<dbReference type="CDD" id="cd08946">
    <property type="entry name" value="SDR_e"/>
    <property type="match status" value="1"/>
</dbReference>
<dbReference type="InterPro" id="IPR001509">
    <property type="entry name" value="Epimerase_deHydtase"/>
</dbReference>
<dbReference type="InterPro" id="IPR050177">
    <property type="entry name" value="Lipid_A_modif_metabolic_enz"/>
</dbReference>
<feature type="domain" description="NAD-dependent epimerase/dehydratase" evidence="1">
    <location>
        <begin position="7"/>
        <end position="242"/>
    </location>
</feature>
<accession>A0ABR8HG71</accession>
<dbReference type="Proteomes" id="UP000606396">
    <property type="component" value="Unassembled WGS sequence"/>
</dbReference>
<sequence length="332" mass="36990">MSSIKQVLVTGGAGYVGAILVPKLLQAGYAVKVLDLYLYGKDVLAAVKDHPNLEEIEGDIRDRQLLEKIMPGCDAVIHLACISNDPSFELDPDLGRSINYDAFFDLVDVAKDSGVKRFIYASSASVYGIKETENVTEELPLMPLTDYSRYKALCEEVLLSKREPGFVTFIVRPASICGYSPRQRLDLVVNIFTNQAINNGKITVFGGDNKRPSLHIQDMAQLYLNSLQWPDEAIDGKVFNVGYENYTVTEIAEMTREVVGESVQIVTTPTNDTRSYHISSEKIKQELGFVPSHTVENAIQDLASAFKANQLPNSLTDSRYYNVKVMKEINFK</sequence>
<dbReference type="SUPFAM" id="SSF51735">
    <property type="entry name" value="NAD(P)-binding Rossmann-fold domains"/>
    <property type="match status" value="1"/>
</dbReference>
<evidence type="ECO:0000313" key="2">
    <source>
        <dbReference type="EMBL" id="MBD2614805.1"/>
    </source>
</evidence>
<dbReference type="EMBL" id="JACJTC010000021">
    <property type="protein sequence ID" value="MBD2614805.1"/>
    <property type="molecule type" value="Genomic_DNA"/>
</dbReference>
<dbReference type="Pfam" id="PF01370">
    <property type="entry name" value="Epimerase"/>
    <property type="match status" value="1"/>
</dbReference>
<organism evidence="2 3">
    <name type="scientific">Nostoc punctiforme FACHB-252</name>
    <dbReference type="NCBI Taxonomy" id="1357509"/>
    <lineage>
        <taxon>Bacteria</taxon>
        <taxon>Bacillati</taxon>
        <taxon>Cyanobacteriota</taxon>
        <taxon>Cyanophyceae</taxon>
        <taxon>Nostocales</taxon>
        <taxon>Nostocaceae</taxon>
        <taxon>Nostoc</taxon>
    </lineage>
</organism>
<dbReference type="PANTHER" id="PTHR43245">
    <property type="entry name" value="BIFUNCTIONAL POLYMYXIN RESISTANCE PROTEIN ARNA"/>
    <property type="match status" value="1"/>
</dbReference>
<dbReference type="PANTHER" id="PTHR43245:SF23">
    <property type="entry name" value="NAD(P)-BINDING DOMAIN-CONTAINING PROTEIN"/>
    <property type="match status" value="1"/>
</dbReference>
<dbReference type="RefSeq" id="WP_190951684.1">
    <property type="nucleotide sequence ID" value="NZ_JACJTC010000021.1"/>
</dbReference>
<name>A0ABR8HG71_NOSPU</name>
<dbReference type="InterPro" id="IPR036291">
    <property type="entry name" value="NAD(P)-bd_dom_sf"/>
</dbReference>
<reference evidence="2 3" key="1">
    <citation type="journal article" date="2020" name="ISME J.">
        <title>Comparative genomics reveals insights into cyanobacterial evolution and habitat adaptation.</title>
        <authorList>
            <person name="Chen M.Y."/>
            <person name="Teng W.K."/>
            <person name="Zhao L."/>
            <person name="Hu C.X."/>
            <person name="Zhou Y.K."/>
            <person name="Han B.P."/>
            <person name="Song L.R."/>
            <person name="Shu W.S."/>
        </authorList>
    </citation>
    <scope>NUCLEOTIDE SEQUENCE [LARGE SCALE GENOMIC DNA]</scope>
    <source>
        <strain evidence="2 3">FACHB-252</strain>
    </source>
</reference>
<proteinExistence type="predicted"/>
<evidence type="ECO:0000259" key="1">
    <source>
        <dbReference type="Pfam" id="PF01370"/>
    </source>
</evidence>
<evidence type="ECO:0000313" key="3">
    <source>
        <dbReference type="Proteomes" id="UP000606396"/>
    </source>
</evidence>
<protein>
    <submittedName>
        <fullName evidence="2">NAD-dependent epimerase/dehydratase</fullName>
    </submittedName>
</protein>
<keyword evidence="3" id="KW-1185">Reference proteome</keyword>
<comment type="caution">
    <text evidence="2">The sequence shown here is derived from an EMBL/GenBank/DDBJ whole genome shotgun (WGS) entry which is preliminary data.</text>
</comment>